<organism evidence="1 2">
    <name type="scientific">Lipomyces orientalis</name>
    <dbReference type="NCBI Taxonomy" id="1233043"/>
    <lineage>
        <taxon>Eukaryota</taxon>
        <taxon>Fungi</taxon>
        <taxon>Dikarya</taxon>
        <taxon>Ascomycota</taxon>
        <taxon>Saccharomycotina</taxon>
        <taxon>Lipomycetes</taxon>
        <taxon>Lipomycetales</taxon>
        <taxon>Lipomycetaceae</taxon>
        <taxon>Lipomyces</taxon>
    </lineage>
</organism>
<dbReference type="Proteomes" id="UP001489719">
    <property type="component" value="Unassembled WGS sequence"/>
</dbReference>
<comment type="caution">
    <text evidence="1">The sequence shown here is derived from an EMBL/GenBank/DDBJ whole genome shotgun (WGS) entry which is preliminary data.</text>
</comment>
<gene>
    <name evidence="1" type="ORF">V1517DRAFT_317982</name>
</gene>
<sequence length="411" mass="45520">MPGRRRSRRDASDGGNDDEFAYDSDAPRSRTQRRRNKEQDAVSTRTPRVVRHSDTNEAEVTILDGSNDESAQASGSTRREAGDEIARMAKRLVRMALAGEQARNPLRRTTVNEKILEASHRRDFIYVFSESQRLLMSTLGMKLVELPNRTVPARGNKKRGRLGKPPPSSSTKSYILTSNLPEPFRKLDVLKPKSQGDAVYNGIVTTVCSIILLSGGQITSAGLMKHLRTLGIDKETPLGGQPTDEVLKLMVKHLYLEREKEDDAIGIDTGDSVWTYSIGPRAKVELTEDAVVDFAISVYGNHANDNLRVRLQKALKEAKDAVEDQKHIGDVTGELEAKLPSISAKKKPGKPRSKKARMAALEQDDNSAEEEDDDEEEAEEEEEREEGSDEDEEEDEVSSSGDEGSGSESEE</sequence>
<accession>A0ACC3TTE0</accession>
<dbReference type="EMBL" id="MU970052">
    <property type="protein sequence ID" value="KAK9324213.1"/>
    <property type="molecule type" value="Genomic_DNA"/>
</dbReference>
<reference evidence="2" key="1">
    <citation type="journal article" date="2024" name="Front. Bioeng. Biotechnol.">
        <title>Genome-scale model development and genomic sequencing of the oleaginous clade Lipomyces.</title>
        <authorList>
            <person name="Czajka J.J."/>
            <person name="Han Y."/>
            <person name="Kim J."/>
            <person name="Mondo S.J."/>
            <person name="Hofstad B.A."/>
            <person name="Robles A."/>
            <person name="Haridas S."/>
            <person name="Riley R."/>
            <person name="LaButti K."/>
            <person name="Pangilinan J."/>
            <person name="Andreopoulos W."/>
            <person name="Lipzen A."/>
            <person name="Yan J."/>
            <person name="Wang M."/>
            <person name="Ng V."/>
            <person name="Grigoriev I.V."/>
            <person name="Spatafora J.W."/>
            <person name="Magnuson J.K."/>
            <person name="Baker S.E."/>
            <person name="Pomraning K.R."/>
        </authorList>
    </citation>
    <scope>NUCLEOTIDE SEQUENCE [LARGE SCALE GENOMIC DNA]</scope>
    <source>
        <strain evidence="2">CBS 10300</strain>
    </source>
</reference>
<name>A0ACC3TTE0_9ASCO</name>
<evidence type="ECO:0000313" key="1">
    <source>
        <dbReference type="EMBL" id="KAK9324213.1"/>
    </source>
</evidence>
<proteinExistence type="predicted"/>
<keyword evidence="2" id="KW-1185">Reference proteome</keyword>
<protein>
    <submittedName>
        <fullName evidence="1">MAGE family-domain-containing protein</fullName>
    </submittedName>
</protein>
<evidence type="ECO:0000313" key="2">
    <source>
        <dbReference type="Proteomes" id="UP001489719"/>
    </source>
</evidence>